<evidence type="ECO:0000313" key="1">
    <source>
        <dbReference type="EMBL" id="CAC5391632.1"/>
    </source>
</evidence>
<dbReference type="Proteomes" id="UP000507470">
    <property type="component" value="Unassembled WGS sequence"/>
</dbReference>
<proteinExistence type="predicted"/>
<keyword evidence="2" id="KW-1185">Reference proteome</keyword>
<gene>
    <name evidence="1" type="ORF">MCOR_26630</name>
</gene>
<organism evidence="1 2">
    <name type="scientific">Mytilus coruscus</name>
    <name type="common">Sea mussel</name>
    <dbReference type="NCBI Taxonomy" id="42192"/>
    <lineage>
        <taxon>Eukaryota</taxon>
        <taxon>Metazoa</taxon>
        <taxon>Spiralia</taxon>
        <taxon>Lophotrochozoa</taxon>
        <taxon>Mollusca</taxon>
        <taxon>Bivalvia</taxon>
        <taxon>Autobranchia</taxon>
        <taxon>Pteriomorphia</taxon>
        <taxon>Mytilida</taxon>
        <taxon>Mytiloidea</taxon>
        <taxon>Mytilidae</taxon>
        <taxon>Mytilinae</taxon>
        <taxon>Mytilus</taxon>
    </lineage>
</organism>
<dbReference type="EMBL" id="CACVKT020004802">
    <property type="protein sequence ID" value="CAC5391632.1"/>
    <property type="molecule type" value="Genomic_DNA"/>
</dbReference>
<evidence type="ECO:0000313" key="2">
    <source>
        <dbReference type="Proteomes" id="UP000507470"/>
    </source>
</evidence>
<protein>
    <recommendedName>
        <fullName evidence="3">Endonuclease/exonuclease/phosphatase domain-containing protein</fullName>
    </recommendedName>
</protein>
<evidence type="ECO:0008006" key="3">
    <source>
        <dbReference type="Google" id="ProtNLM"/>
    </source>
</evidence>
<reference evidence="1 2" key="1">
    <citation type="submission" date="2020-06" db="EMBL/GenBank/DDBJ databases">
        <authorList>
            <person name="Li R."/>
            <person name="Bekaert M."/>
        </authorList>
    </citation>
    <scope>NUCLEOTIDE SEQUENCE [LARGE SCALE GENOMIC DNA]</scope>
    <source>
        <strain evidence="2">wild</strain>
    </source>
</reference>
<accession>A0A6J8C7G2</accession>
<sequence length="223" mass="26040">MTLVDESPREVHKPTPLCTPKENKLLGIWNVRTMYATGKTAEVEREMDRYNIEILALNEVTLQNGKVLFYSGRNYGLHQAGVGMMLSNRAQKKHKIETDTTRKRFDTTKLQRPEVRNPFSIELKNMFQLLDELEDIETFWEGITKCCKETATNMIGFKERGHKPCISNESWKLVDERRQLKEKTNNSRSERVKNSLNAKYSDKDKEVKKTTAVQNKTYTLLYK</sequence>
<dbReference type="OrthoDB" id="6151446at2759"/>
<name>A0A6J8C7G2_MYTCO</name>
<dbReference type="AlphaFoldDB" id="A0A6J8C7G2"/>